<dbReference type="GO" id="GO:0016787">
    <property type="term" value="F:hydrolase activity"/>
    <property type="evidence" value="ECO:0007669"/>
    <property type="project" value="UniProtKB-KW"/>
</dbReference>
<dbReference type="GO" id="GO:0008061">
    <property type="term" value="F:chitin binding"/>
    <property type="evidence" value="ECO:0007669"/>
    <property type="project" value="InterPro"/>
</dbReference>
<evidence type="ECO:0000256" key="1">
    <source>
        <dbReference type="SAM" id="SignalP"/>
    </source>
</evidence>
<dbReference type="Pfam" id="PF00395">
    <property type="entry name" value="SLH"/>
    <property type="match status" value="3"/>
</dbReference>
<dbReference type="InterPro" id="IPR029070">
    <property type="entry name" value="Chitinase_insertion_sf"/>
</dbReference>
<dbReference type="Proteomes" id="UP000250369">
    <property type="component" value="Unassembled WGS sequence"/>
</dbReference>
<dbReference type="InterPro" id="IPR001223">
    <property type="entry name" value="Glyco_hydro18_cat"/>
</dbReference>
<sequence length="544" mass="60127">MKKTWKRTLALSAVLLMAAASGAQAYESQLKPFRDVTAGDWSEEDVYMLTAYDILSGYEDGSFRPDDSVTREQFVKMLMTSLPGQTGAGALAGGAAFADVKEDRWSYPVIRDAAAKGYISFLLNGGSFLPEEKIKRAEVAVLIGRYLLDSVDEQERSVWLESKWKVVEAARGFLDAEKLDPEYRPYAYYASYRGIMNGDDRNMLHPEAALSRKEAAAIIRRTIGEKVESNVLEISGFYAISSYRNIDQMKNLSGITYGWSSLDYMGAGSAKLEMGAGTYKLPEDWGIVADSANQNGLKGKLMVFSDNAEGKLSRFLQDAGAQKSFLESLKAQLAILPMSGVSIDFEGLLSETDKEPYTAFLRSVKGAIGGKPLSVAIPPIFYYKGYDLQAIGALADEAVLMAYDFTHAETGLPSAPLPLVRESLDEALRSIPKEKLLLGISKQANQWITDAQGKVKKASPSTELVENRLKMDGVLQQFQLPFFVHHATYTTDSGSNELWYENTKSIEAKLELARFYGLKGVALWHMGNFTAEDWALFAKEKAKR</sequence>
<dbReference type="EMBL" id="QMFB01000008">
    <property type="protein sequence ID" value="RAV20317.1"/>
    <property type="molecule type" value="Genomic_DNA"/>
</dbReference>
<feature type="domain" description="GH18" evidence="3">
    <location>
        <begin position="221"/>
        <end position="544"/>
    </location>
</feature>
<keyword evidence="5" id="KW-1185">Reference proteome</keyword>
<keyword evidence="1" id="KW-0732">Signal</keyword>
<dbReference type="PROSITE" id="PS51272">
    <property type="entry name" value="SLH"/>
    <property type="match status" value="3"/>
</dbReference>
<dbReference type="SMART" id="SM00636">
    <property type="entry name" value="Glyco_18"/>
    <property type="match status" value="1"/>
</dbReference>
<gene>
    <name evidence="4" type="ORF">DQG23_15185</name>
</gene>
<dbReference type="Pfam" id="PF00704">
    <property type="entry name" value="Glyco_hydro_18"/>
    <property type="match status" value="1"/>
</dbReference>
<organism evidence="4 5">
    <name type="scientific">Paenibacillus contaminans</name>
    <dbReference type="NCBI Taxonomy" id="450362"/>
    <lineage>
        <taxon>Bacteria</taxon>
        <taxon>Bacillati</taxon>
        <taxon>Bacillota</taxon>
        <taxon>Bacilli</taxon>
        <taxon>Bacillales</taxon>
        <taxon>Paenibacillaceae</taxon>
        <taxon>Paenibacillus</taxon>
    </lineage>
</organism>
<dbReference type="InterPro" id="IPR001119">
    <property type="entry name" value="SLH_dom"/>
</dbReference>
<dbReference type="RefSeq" id="WP_113031713.1">
    <property type="nucleotide sequence ID" value="NZ_QMFB01000008.1"/>
</dbReference>
<evidence type="ECO:0000313" key="5">
    <source>
        <dbReference type="Proteomes" id="UP000250369"/>
    </source>
</evidence>
<dbReference type="OrthoDB" id="9769314at2"/>
<dbReference type="InterPro" id="IPR017853">
    <property type="entry name" value="GH"/>
</dbReference>
<protein>
    <submittedName>
        <fullName evidence="4">Glycoside hydrolase</fullName>
    </submittedName>
</protein>
<evidence type="ECO:0000259" key="3">
    <source>
        <dbReference type="PROSITE" id="PS51910"/>
    </source>
</evidence>
<name>A0A329MQU8_9BACL</name>
<feature type="signal peptide" evidence="1">
    <location>
        <begin position="1"/>
        <end position="25"/>
    </location>
</feature>
<dbReference type="Gene3D" id="3.10.50.10">
    <property type="match status" value="1"/>
</dbReference>
<accession>A0A329MQU8</accession>
<comment type="caution">
    <text evidence="4">The sequence shown here is derived from an EMBL/GenBank/DDBJ whole genome shotgun (WGS) entry which is preliminary data.</text>
</comment>
<dbReference type="PANTHER" id="PTHR46066:SF2">
    <property type="entry name" value="CHITINASE DOMAIN-CONTAINING PROTEIN 1"/>
    <property type="match status" value="1"/>
</dbReference>
<proteinExistence type="predicted"/>
<evidence type="ECO:0000313" key="4">
    <source>
        <dbReference type="EMBL" id="RAV20317.1"/>
    </source>
</evidence>
<feature type="domain" description="SLH" evidence="2">
    <location>
        <begin position="93"/>
        <end position="157"/>
    </location>
</feature>
<dbReference type="PANTHER" id="PTHR46066">
    <property type="entry name" value="CHITINASE DOMAIN-CONTAINING PROTEIN 1 FAMILY MEMBER"/>
    <property type="match status" value="1"/>
</dbReference>
<feature type="domain" description="SLH" evidence="2">
    <location>
        <begin position="170"/>
        <end position="233"/>
    </location>
</feature>
<feature type="domain" description="SLH" evidence="2">
    <location>
        <begin position="29"/>
        <end position="92"/>
    </location>
</feature>
<dbReference type="GO" id="GO:0005975">
    <property type="term" value="P:carbohydrate metabolic process"/>
    <property type="evidence" value="ECO:0007669"/>
    <property type="project" value="InterPro"/>
</dbReference>
<dbReference type="InterPro" id="IPR011583">
    <property type="entry name" value="Chitinase_II/V-like_cat"/>
</dbReference>
<reference evidence="4 5" key="1">
    <citation type="journal article" date="2009" name="Int. J. Syst. Evol. Microbiol.">
        <title>Paenibacillus contaminans sp. nov., isolated from a contaminated laboratory plate.</title>
        <authorList>
            <person name="Chou J.H."/>
            <person name="Lee J.H."/>
            <person name="Lin M.C."/>
            <person name="Chang P.S."/>
            <person name="Arun A.B."/>
            <person name="Young C.C."/>
            <person name="Chen W.M."/>
        </authorList>
    </citation>
    <scope>NUCLEOTIDE SEQUENCE [LARGE SCALE GENOMIC DNA]</scope>
    <source>
        <strain evidence="4 5">CKOBP-6</strain>
    </source>
</reference>
<evidence type="ECO:0000259" key="2">
    <source>
        <dbReference type="PROSITE" id="PS51272"/>
    </source>
</evidence>
<dbReference type="AlphaFoldDB" id="A0A329MQU8"/>
<dbReference type="SUPFAM" id="SSF51445">
    <property type="entry name" value="(Trans)glycosidases"/>
    <property type="match status" value="1"/>
</dbReference>
<keyword evidence="4" id="KW-0378">Hydrolase</keyword>
<feature type="chain" id="PRO_5016452544" evidence="1">
    <location>
        <begin position="26"/>
        <end position="544"/>
    </location>
</feature>
<dbReference type="PROSITE" id="PS51910">
    <property type="entry name" value="GH18_2"/>
    <property type="match status" value="1"/>
</dbReference>
<dbReference type="Gene3D" id="3.20.20.80">
    <property type="entry name" value="Glycosidases"/>
    <property type="match status" value="1"/>
</dbReference>